<evidence type="ECO:0000313" key="1">
    <source>
        <dbReference type="EMBL" id="RAJ08687.1"/>
    </source>
</evidence>
<reference evidence="1 2" key="1">
    <citation type="submission" date="2018-06" db="EMBL/GenBank/DDBJ databases">
        <title>Genomic Encyclopedia of Archaeal and Bacterial Type Strains, Phase II (KMG-II): from individual species to whole genera.</title>
        <authorList>
            <person name="Goeker M."/>
        </authorList>
    </citation>
    <scope>NUCLEOTIDE SEQUENCE [LARGE SCALE GENOMIC DNA]</scope>
    <source>
        <strain evidence="1 2">DSM 23857</strain>
    </source>
</reference>
<name>A0A327R482_9BACT</name>
<protein>
    <submittedName>
        <fullName evidence="1">Uncharacterized protein</fullName>
    </submittedName>
</protein>
<gene>
    <name evidence="1" type="ORF">LX64_01341</name>
</gene>
<keyword evidence="2" id="KW-1185">Reference proteome</keyword>
<organism evidence="1 2">
    <name type="scientific">Chitinophaga skermanii</name>
    <dbReference type="NCBI Taxonomy" id="331697"/>
    <lineage>
        <taxon>Bacteria</taxon>
        <taxon>Pseudomonadati</taxon>
        <taxon>Bacteroidota</taxon>
        <taxon>Chitinophagia</taxon>
        <taxon>Chitinophagales</taxon>
        <taxon>Chitinophagaceae</taxon>
        <taxon>Chitinophaga</taxon>
    </lineage>
</organism>
<accession>A0A327R482</accession>
<dbReference type="RefSeq" id="WP_158538552.1">
    <property type="nucleotide sequence ID" value="NZ_QLLL01000002.1"/>
</dbReference>
<comment type="caution">
    <text evidence="1">The sequence shown here is derived from an EMBL/GenBank/DDBJ whole genome shotgun (WGS) entry which is preliminary data.</text>
</comment>
<proteinExistence type="predicted"/>
<dbReference type="Proteomes" id="UP000249547">
    <property type="component" value="Unassembled WGS sequence"/>
</dbReference>
<dbReference type="AlphaFoldDB" id="A0A327R482"/>
<dbReference type="EMBL" id="QLLL01000002">
    <property type="protein sequence ID" value="RAJ08687.1"/>
    <property type="molecule type" value="Genomic_DNA"/>
</dbReference>
<sequence>MLGKQLSRTELRNIAGGKAKAEPCAYILFDCSECPWWCKCDTATLDCWA</sequence>
<evidence type="ECO:0000313" key="2">
    <source>
        <dbReference type="Proteomes" id="UP000249547"/>
    </source>
</evidence>